<comment type="caution">
    <text evidence="2">The sequence shown here is derived from an EMBL/GenBank/DDBJ whole genome shotgun (WGS) entry which is preliminary data.</text>
</comment>
<protein>
    <recommendedName>
        <fullName evidence="1">PD-(D/E)XK endonuclease-like domain-containing protein</fullName>
    </recommendedName>
</protein>
<evidence type="ECO:0000313" key="3">
    <source>
        <dbReference type="Proteomes" id="UP000177306"/>
    </source>
</evidence>
<sequence length="265" mass="30519">MSQYYKPDRNPNWNYGGEKFRLSRSKISLFLECPRCFYIDNKLGTGRPPGYPFSLNSAVDALLKKEFDIHRAEKRAHPLMQEYGVDAIPFEHKDLNTWRENFKGIEYRHPATGFTVSGAIDDVWIDPKGELLIVDYKSTSKDEKIEALDKDWHDGYKQQMEIYQWLFRQNGFKVSDTGYFVYANAGRDKKAFDGLLEFEITLIAHKGNDSWVEPTLLKIKVCLDNDELPVAGDGCDYCLYREMVGKKLQAFIGKSAKKGQASLEI</sequence>
<dbReference type="Proteomes" id="UP000177306">
    <property type="component" value="Unassembled WGS sequence"/>
</dbReference>
<reference evidence="2 3" key="1">
    <citation type="journal article" date="2016" name="Nat. Commun.">
        <title>Thousands of microbial genomes shed light on interconnected biogeochemical processes in an aquifer system.</title>
        <authorList>
            <person name="Anantharaman K."/>
            <person name="Brown C.T."/>
            <person name="Hug L.A."/>
            <person name="Sharon I."/>
            <person name="Castelle C.J."/>
            <person name="Probst A.J."/>
            <person name="Thomas B.C."/>
            <person name="Singh A."/>
            <person name="Wilkins M.J."/>
            <person name="Karaoz U."/>
            <person name="Brodie E.L."/>
            <person name="Williams K.H."/>
            <person name="Hubbard S.S."/>
            <person name="Banfield J.F."/>
        </authorList>
    </citation>
    <scope>NUCLEOTIDE SEQUENCE [LARGE SCALE GENOMIC DNA]</scope>
</reference>
<name>A0A1F6EHG5_9BACT</name>
<proteinExistence type="predicted"/>
<evidence type="ECO:0000313" key="2">
    <source>
        <dbReference type="EMBL" id="OGG72762.1"/>
    </source>
</evidence>
<dbReference type="EMBL" id="MFLY01000033">
    <property type="protein sequence ID" value="OGG72762.1"/>
    <property type="molecule type" value="Genomic_DNA"/>
</dbReference>
<dbReference type="InterPro" id="IPR011604">
    <property type="entry name" value="PDDEXK-like_dom_sf"/>
</dbReference>
<feature type="domain" description="PD-(D/E)XK endonuclease-like" evidence="1">
    <location>
        <begin position="22"/>
        <end position="242"/>
    </location>
</feature>
<dbReference type="InterPro" id="IPR011335">
    <property type="entry name" value="Restrct_endonuc-II-like"/>
</dbReference>
<dbReference type="Gene3D" id="3.90.320.10">
    <property type="match status" value="1"/>
</dbReference>
<accession>A0A1F6EHG5</accession>
<dbReference type="AlphaFoldDB" id="A0A1F6EHG5"/>
<dbReference type="SUPFAM" id="SSF52980">
    <property type="entry name" value="Restriction endonuclease-like"/>
    <property type="match status" value="1"/>
</dbReference>
<dbReference type="Pfam" id="PF12705">
    <property type="entry name" value="PDDEXK_1"/>
    <property type="match status" value="1"/>
</dbReference>
<dbReference type="InterPro" id="IPR038726">
    <property type="entry name" value="PDDEXK_AddAB-type"/>
</dbReference>
<evidence type="ECO:0000259" key="1">
    <source>
        <dbReference type="Pfam" id="PF12705"/>
    </source>
</evidence>
<organism evidence="2 3">
    <name type="scientific">Candidatus Kaiserbacteria bacterium RIFCSPLOWO2_01_FULL_53_17</name>
    <dbReference type="NCBI Taxonomy" id="1798511"/>
    <lineage>
        <taxon>Bacteria</taxon>
        <taxon>Candidatus Kaiseribacteriota</taxon>
    </lineage>
</organism>
<gene>
    <name evidence="2" type="ORF">A3A38_03065</name>
</gene>